<evidence type="ECO:0000259" key="4">
    <source>
        <dbReference type="SMART" id="SM00505"/>
    </source>
</evidence>
<evidence type="ECO:0000313" key="6">
    <source>
        <dbReference type="Proteomes" id="UP001231189"/>
    </source>
</evidence>
<evidence type="ECO:0000256" key="3">
    <source>
        <dbReference type="SAM" id="SignalP"/>
    </source>
</evidence>
<dbReference type="PANTHER" id="PTHR33147:SF39">
    <property type="entry name" value="DRO1 PROTEIN-RELATED"/>
    <property type="match status" value="1"/>
</dbReference>
<sequence length="111" mass="12033">MESSRGSSAAAAVLVLVLLLVTTDVVTAQAKKKVCAKMSAQFKGACIIKVNCEQQCKKEGLPRGQCIGFRCTCDHLVKQNKKTLGRGGYIPGLREKGVLKAEWQVQWSVPL</sequence>
<keyword evidence="2" id="KW-1015">Disulfide bond</keyword>
<feature type="chain" id="PRO_5042124776" description="Knottins-like domain-containing protein" evidence="3">
    <location>
        <begin position="29"/>
        <end position="111"/>
    </location>
</feature>
<reference evidence="5" key="1">
    <citation type="submission" date="2023-07" db="EMBL/GenBank/DDBJ databases">
        <title>A chromosome-level genome assembly of Lolium multiflorum.</title>
        <authorList>
            <person name="Chen Y."/>
            <person name="Copetti D."/>
            <person name="Kolliker R."/>
            <person name="Studer B."/>
        </authorList>
    </citation>
    <scope>NUCLEOTIDE SEQUENCE</scope>
    <source>
        <strain evidence="5">02402/16</strain>
        <tissue evidence="5">Leaf</tissue>
    </source>
</reference>
<proteinExistence type="predicted"/>
<dbReference type="Gene3D" id="3.30.30.10">
    <property type="entry name" value="Knottin, scorpion toxin-like"/>
    <property type="match status" value="1"/>
</dbReference>
<evidence type="ECO:0000313" key="5">
    <source>
        <dbReference type="EMBL" id="KAK1632225.1"/>
    </source>
</evidence>
<dbReference type="SMART" id="SM00505">
    <property type="entry name" value="Knot1"/>
    <property type="match status" value="1"/>
</dbReference>
<dbReference type="AlphaFoldDB" id="A0AAD8RV18"/>
<dbReference type="PANTHER" id="PTHR33147">
    <property type="entry name" value="DEFENSIN-LIKE PROTEIN 1"/>
    <property type="match status" value="1"/>
</dbReference>
<dbReference type="GO" id="GO:0006952">
    <property type="term" value="P:defense response"/>
    <property type="evidence" value="ECO:0007669"/>
    <property type="project" value="InterPro"/>
</dbReference>
<dbReference type="InterPro" id="IPR008176">
    <property type="entry name" value="Defensin_plant"/>
</dbReference>
<dbReference type="Proteomes" id="UP001231189">
    <property type="component" value="Unassembled WGS sequence"/>
</dbReference>
<evidence type="ECO:0000256" key="2">
    <source>
        <dbReference type="ARBA" id="ARBA00023157"/>
    </source>
</evidence>
<dbReference type="PROSITE" id="PS00940">
    <property type="entry name" value="GAMMA_THIONIN"/>
    <property type="match status" value="1"/>
</dbReference>
<dbReference type="InterPro" id="IPR036574">
    <property type="entry name" value="Scorpion_toxin-like_sf"/>
</dbReference>
<comment type="caution">
    <text evidence="5">The sequence shown here is derived from an EMBL/GenBank/DDBJ whole genome shotgun (WGS) entry which is preliminary data.</text>
</comment>
<gene>
    <name evidence="5" type="ORF">QYE76_006540</name>
</gene>
<dbReference type="SUPFAM" id="SSF57095">
    <property type="entry name" value="Scorpion toxin-like"/>
    <property type="match status" value="1"/>
</dbReference>
<feature type="signal peptide" evidence="3">
    <location>
        <begin position="1"/>
        <end position="28"/>
    </location>
</feature>
<keyword evidence="6" id="KW-1185">Reference proteome</keyword>
<protein>
    <recommendedName>
        <fullName evidence="4">Knottins-like domain-containing protein</fullName>
    </recommendedName>
</protein>
<name>A0AAD8RV18_LOLMU</name>
<dbReference type="EMBL" id="JAUUTY010000005">
    <property type="protein sequence ID" value="KAK1632225.1"/>
    <property type="molecule type" value="Genomic_DNA"/>
</dbReference>
<keyword evidence="1 3" id="KW-0732">Signal</keyword>
<accession>A0AAD8RV18</accession>
<dbReference type="Pfam" id="PF00304">
    <property type="entry name" value="Gamma-thionin"/>
    <property type="match status" value="1"/>
</dbReference>
<feature type="domain" description="Knottins-like" evidence="4">
    <location>
        <begin position="34"/>
        <end position="77"/>
    </location>
</feature>
<organism evidence="5 6">
    <name type="scientific">Lolium multiflorum</name>
    <name type="common">Italian ryegrass</name>
    <name type="synonym">Lolium perenne subsp. multiflorum</name>
    <dbReference type="NCBI Taxonomy" id="4521"/>
    <lineage>
        <taxon>Eukaryota</taxon>
        <taxon>Viridiplantae</taxon>
        <taxon>Streptophyta</taxon>
        <taxon>Embryophyta</taxon>
        <taxon>Tracheophyta</taxon>
        <taxon>Spermatophyta</taxon>
        <taxon>Magnoliopsida</taxon>
        <taxon>Liliopsida</taxon>
        <taxon>Poales</taxon>
        <taxon>Poaceae</taxon>
        <taxon>BOP clade</taxon>
        <taxon>Pooideae</taxon>
        <taxon>Poodae</taxon>
        <taxon>Poeae</taxon>
        <taxon>Poeae Chloroplast Group 2 (Poeae type)</taxon>
        <taxon>Loliodinae</taxon>
        <taxon>Loliinae</taxon>
        <taxon>Lolium</taxon>
    </lineage>
</organism>
<dbReference type="InterPro" id="IPR003614">
    <property type="entry name" value="Knottins"/>
</dbReference>
<evidence type="ECO:0000256" key="1">
    <source>
        <dbReference type="ARBA" id="ARBA00022729"/>
    </source>
</evidence>